<dbReference type="SUPFAM" id="SSF52080">
    <property type="entry name" value="Ribosomal proteins L15p and L18e"/>
    <property type="match status" value="1"/>
</dbReference>
<dbReference type="GO" id="GO:0015934">
    <property type="term" value="C:large ribosomal subunit"/>
    <property type="evidence" value="ECO:0007669"/>
    <property type="project" value="InterPro"/>
</dbReference>
<gene>
    <name evidence="8" type="primary">rpl15p</name>
    <name evidence="4" type="synonym">rpl15</name>
    <name evidence="7" type="ORF">DDW03_001510</name>
    <name evidence="8" type="ORF">DDW03_01280</name>
</gene>
<dbReference type="AlphaFoldDB" id="A0A2T9WLK8"/>
<keyword evidence="4" id="KW-0694">RNA-binding</keyword>
<dbReference type="InterPro" id="IPR001196">
    <property type="entry name" value="Ribosomal_uL15_CS"/>
</dbReference>
<reference evidence="7" key="4">
    <citation type="submission" date="2021-11" db="EMBL/GenBank/DDBJ databases">
        <authorList>
            <person name="Munson-Mcgee J."/>
            <person name="Field E."/>
            <person name="Bateson M."/>
            <person name="Rooney C."/>
            <person name="Stepanauskas R."/>
            <person name="Young M."/>
        </authorList>
    </citation>
    <scope>NUCLEOTIDE SEQUENCE</scope>
    <source>
        <strain evidence="7">SCGC AB-777_F03</strain>
    </source>
</reference>
<dbReference type="InterPro" id="IPR021131">
    <property type="entry name" value="Ribosomal_uL15/eL18"/>
</dbReference>
<sequence>MVAHRKRKYRKYLGQRYARRGYNDRNRGKGNKGGSGFSGWRFKKQKYIKLIKEYPERFEDKKGFTSIKYNIEKSIINLGDIEEYFDYLLSEGIIKNDGEYYVIDLDEIGVDKLLGAGKISKKMKIYVREASEGAIEKVKNIGGEVIIK</sequence>
<dbReference type="HAMAP" id="MF_01341">
    <property type="entry name" value="Ribosomal_uL15"/>
    <property type="match status" value="1"/>
</dbReference>
<dbReference type="Pfam" id="PF00828">
    <property type="entry name" value="Ribosomal_L27A"/>
    <property type="match status" value="1"/>
</dbReference>
<comment type="subunit">
    <text evidence="4">Part of the 50S ribosomal subunit.</text>
</comment>
<protein>
    <recommendedName>
        <fullName evidence="4">Large ribosomal subunit protein uL15</fullName>
    </recommendedName>
</protein>
<comment type="caution">
    <text evidence="8">The sequence shown here is derived from an EMBL/GenBank/DDBJ whole genome shotgun (WGS) entry which is preliminary data.</text>
</comment>
<keyword evidence="2 4" id="KW-0689">Ribosomal protein</keyword>
<proteinExistence type="inferred from homology"/>
<evidence type="ECO:0000313" key="7">
    <source>
        <dbReference type="EMBL" id="MCC5447074.1"/>
    </source>
</evidence>
<evidence type="ECO:0000256" key="4">
    <source>
        <dbReference type="HAMAP-Rule" id="MF_01341"/>
    </source>
</evidence>
<reference evidence="8" key="1">
    <citation type="journal article" date="2015" name="Appl. Environ. Microbiol.">
        <title>Nanoarchaeota, Their Sulfolobales Host, and Nanoarchaeota Virus Distribution across Yellowstone National Park Hot Springs.</title>
        <authorList>
            <person name="Munson-McGee J.H."/>
            <person name="Field E.K."/>
            <person name="Bateson M."/>
            <person name="Rooney C."/>
            <person name="Stepanauskas R."/>
            <person name="Young M.J."/>
        </authorList>
    </citation>
    <scope>NUCLEOTIDE SEQUENCE [LARGE SCALE GENOMIC DNA]</scope>
    <source>
        <strain evidence="8">SCGC AB-777_F03</strain>
    </source>
</reference>
<dbReference type="InterPro" id="IPR036227">
    <property type="entry name" value="Ribosomal_uL15/eL18_sf"/>
</dbReference>
<organism evidence="8">
    <name type="scientific">Nanobsidianus stetteri</name>
    <dbReference type="NCBI Taxonomy" id="1294122"/>
    <lineage>
        <taxon>Archaea</taxon>
        <taxon>Nanobdellota</taxon>
        <taxon>Candidatus Nanoarchaeia</taxon>
        <taxon>Nanoarchaeales</taxon>
        <taxon>Nanopusillaceae</taxon>
        <taxon>Candidatus Nanobsidianus</taxon>
    </lineage>
</organism>
<dbReference type="GO" id="GO:0006412">
    <property type="term" value="P:translation"/>
    <property type="evidence" value="ECO:0007669"/>
    <property type="project" value="UniProtKB-UniRule"/>
</dbReference>
<evidence type="ECO:0000259" key="6">
    <source>
        <dbReference type="Pfam" id="PF00828"/>
    </source>
</evidence>
<evidence type="ECO:0000256" key="2">
    <source>
        <dbReference type="ARBA" id="ARBA00022980"/>
    </source>
</evidence>
<reference evidence="7" key="3">
    <citation type="submission" date="2017-05" db="EMBL/GenBank/DDBJ databases">
        <authorList>
            <person name="Munson-Mcgee J.H."/>
        </authorList>
    </citation>
    <scope>NUCLEOTIDE SEQUENCE</scope>
    <source>
        <strain evidence="7">SCGC AB-777_F03</strain>
    </source>
</reference>
<dbReference type="GO" id="GO:0019843">
    <property type="term" value="F:rRNA binding"/>
    <property type="evidence" value="ECO:0007669"/>
    <property type="project" value="UniProtKB-UniRule"/>
</dbReference>
<comment type="similarity">
    <text evidence="1 4 5">Belongs to the universal ribosomal protein uL15 family.</text>
</comment>
<evidence type="ECO:0000313" key="8">
    <source>
        <dbReference type="EMBL" id="PVU68711.1"/>
    </source>
</evidence>
<evidence type="ECO:0000256" key="5">
    <source>
        <dbReference type="RuleBase" id="RU003888"/>
    </source>
</evidence>
<evidence type="ECO:0000256" key="1">
    <source>
        <dbReference type="ARBA" id="ARBA00007320"/>
    </source>
</evidence>
<dbReference type="InterPro" id="IPR030878">
    <property type="entry name" value="Ribosomal_uL15"/>
</dbReference>
<reference evidence="8" key="2">
    <citation type="submission" date="2017-05" db="EMBL/GenBank/DDBJ databases">
        <authorList>
            <person name="Song R."/>
            <person name="Chenine A.L."/>
            <person name="Ruprecht R.M."/>
        </authorList>
    </citation>
    <scope>NUCLEOTIDE SEQUENCE</scope>
    <source>
        <strain evidence="8">SCGC AB-777_F03</strain>
    </source>
</reference>
<dbReference type="RefSeq" id="WP_228615302.1">
    <property type="nucleotide sequence ID" value="NZ_QEFP02000007.1"/>
</dbReference>
<dbReference type="GO" id="GO:0003735">
    <property type="term" value="F:structural constituent of ribosome"/>
    <property type="evidence" value="ECO:0007669"/>
    <property type="project" value="InterPro"/>
</dbReference>
<accession>A0A2T9WLK8</accession>
<feature type="domain" description="Large ribosomal subunit protein uL15/eL18" evidence="6">
    <location>
        <begin position="75"/>
        <end position="146"/>
    </location>
</feature>
<comment type="function">
    <text evidence="4">Binds to the 23S rRNA.</text>
</comment>
<dbReference type="EMBL" id="QEFP01000004">
    <property type="protein sequence ID" value="PVU68711.1"/>
    <property type="molecule type" value="Genomic_DNA"/>
</dbReference>
<keyword evidence="4" id="KW-0699">rRNA-binding</keyword>
<evidence type="ECO:0000256" key="3">
    <source>
        <dbReference type="ARBA" id="ARBA00023274"/>
    </source>
</evidence>
<dbReference type="PROSITE" id="PS00475">
    <property type="entry name" value="RIBOSOMAL_L15"/>
    <property type="match status" value="1"/>
</dbReference>
<name>A0A2T9WLK8_NANST</name>
<dbReference type="Gene3D" id="3.100.10.10">
    <property type="match status" value="1"/>
</dbReference>
<dbReference type="EMBL" id="QEFP02000007">
    <property type="protein sequence ID" value="MCC5447074.1"/>
    <property type="molecule type" value="Genomic_DNA"/>
</dbReference>
<dbReference type="Proteomes" id="UP000245509">
    <property type="component" value="Unassembled WGS sequence"/>
</dbReference>
<keyword evidence="3 4" id="KW-0687">Ribonucleoprotein</keyword>